<comment type="caution">
    <text evidence="2">The sequence shown here is derived from an EMBL/GenBank/DDBJ whole genome shotgun (WGS) entry which is preliminary data.</text>
</comment>
<keyword evidence="3" id="KW-1185">Reference proteome</keyword>
<feature type="chain" id="PRO_5017969109" description="PepSY domain-containing protein" evidence="1">
    <location>
        <begin position="32"/>
        <end position="133"/>
    </location>
</feature>
<protein>
    <recommendedName>
        <fullName evidence="4">PepSY domain-containing protein</fullName>
    </recommendedName>
</protein>
<sequence length="133" mass="13912">MRAAGGCWRRALTVAALAATAAFLRAGASRAAEDAPARLQCFTMAQARSKMEAQKLADPFRCMRDVALRLQAEPLGARLCQLGEGLIYEISLLRRDGHIVKILVDAFSGRPHSSSIGAGSIGPGSIGAGSMGD</sequence>
<dbReference type="OrthoDB" id="7864982at2"/>
<dbReference type="RefSeq" id="WP_123177063.1">
    <property type="nucleotide sequence ID" value="NZ_QWDD01000001.1"/>
</dbReference>
<evidence type="ECO:0000256" key="1">
    <source>
        <dbReference type="SAM" id="SignalP"/>
    </source>
</evidence>
<dbReference type="Proteomes" id="UP000268623">
    <property type="component" value="Unassembled WGS sequence"/>
</dbReference>
<gene>
    <name evidence="2" type="ORF">D1O30_17890</name>
</gene>
<accession>A0A3M9XVU6</accession>
<feature type="signal peptide" evidence="1">
    <location>
        <begin position="1"/>
        <end position="31"/>
    </location>
</feature>
<dbReference type="EMBL" id="QWDD01000001">
    <property type="protein sequence ID" value="RNJ51188.1"/>
    <property type="molecule type" value="Genomic_DNA"/>
</dbReference>
<name>A0A3M9XVU6_9HYPH</name>
<proteinExistence type="predicted"/>
<reference evidence="2 3" key="1">
    <citation type="submission" date="2018-08" db="EMBL/GenBank/DDBJ databases">
        <title>Genome sequence of Methylocystis hirsuta CSC1, a methanotroph able to accumulate PHAs.</title>
        <authorList>
            <person name="Bordel S."/>
            <person name="Rodriguez E."/>
            <person name="Gancedo J."/>
            <person name="Munoz R."/>
        </authorList>
    </citation>
    <scope>NUCLEOTIDE SEQUENCE [LARGE SCALE GENOMIC DNA]</scope>
    <source>
        <strain evidence="2 3">CSC1</strain>
    </source>
</reference>
<dbReference type="AlphaFoldDB" id="A0A3M9XVU6"/>
<keyword evidence="1" id="KW-0732">Signal</keyword>
<evidence type="ECO:0000313" key="2">
    <source>
        <dbReference type="EMBL" id="RNJ51188.1"/>
    </source>
</evidence>
<evidence type="ECO:0008006" key="4">
    <source>
        <dbReference type="Google" id="ProtNLM"/>
    </source>
</evidence>
<organism evidence="2 3">
    <name type="scientific">Methylocystis hirsuta</name>
    <dbReference type="NCBI Taxonomy" id="369798"/>
    <lineage>
        <taxon>Bacteria</taxon>
        <taxon>Pseudomonadati</taxon>
        <taxon>Pseudomonadota</taxon>
        <taxon>Alphaproteobacteria</taxon>
        <taxon>Hyphomicrobiales</taxon>
        <taxon>Methylocystaceae</taxon>
        <taxon>Methylocystis</taxon>
    </lineage>
</organism>
<evidence type="ECO:0000313" key="3">
    <source>
        <dbReference type="Proteomes" id="UP000268623"/>
    </source>
</evidence>